<keyword evidence="2" id="KW-1185">Reference proteome</keyword>
<dbReference type="EMBL" id="LJYG01000112">
    <property type="protein sequence ID" value="KRQ00948.1"/>
    <property type="molecule type" value="Genomic_DNA"/>
</dbReference>
<gene>
    <name evidence="1" type="ORF">AOQ71_38780</name>
</gene>
<evidence type="ECO:0000313" key="1">
    <source>
        <dbReference type="EMBL" id="KRQ00948.1"/>
    </source>
</evidence>
<dbReference type="Proteomes" id="UP000051936">
    <property type="component" value="Unassembled WGS sequence"/>
</dbReference>
<comment type="caution">
    <text evidence="1">The sequence shown here is derived from an EMBL/GenBank/DDBJ whole genome shotgun (WGS) entry which is preliminary data.</text>
</comment>
<accession>A0A0R3D034</accession>
<organism evidence="1 2">
    <name type="scientific">Bradyrhizobium manausense</name>
    <dbReference type="NCBI Taxonomy" id="989370"/>
    <lineage>
        <taxon>Bacteria</taxon>
        <taxon>Pseudomonadati</taxon>
        <taxon>Pseudomonadota</taxon>
        <taxon>Alphaproteobacteria</taxon>
        <taxon>Hyphomicrobiales</taxon>
        <taxon>Nitrobacteraceae</taxon>
        <taxon>Bradyrhizobium</taxon>
    </lineage>
</organism>
<name>A0A0R3D034_9BRAD</name>
<dbReference type="AlphaFoldDB" id="A0A0R3D034"/>
<protein>
    <submittedName>
        <fullName evidence="1">Uncharacterized protein</fullName>
    </submittedName>
</protein>
<proteinExistence type="predicted"/>
<dbReference type="STRING" id="989370.AOQ71_38780"/>
<sequence length="70" mass="7601">MANSIEAKLRWHPRHDLITSEGLLLDKAHASCLYGPRPIDRLVLPILTISITPESPKAGVEAAGTSENEV</sequence>
<evidence type="ECO:0000313" key="2">
    <source>
        <dbReference type="Proteomes" id="UP000051936"/>
    </source>
</evidence>
<reference evidence="1 2" key="1">
    <citation type="submission" date="2015-09" db="EMBL/GenBank/DDBJ databases">
        <title>Draft Genome Sequence of Bradyrhizobium manausense Strain BR 3351T, a Novel Symbiotic Nitrogen-Fixing Alphaproteobacterium Isolated from Brazilian Amazon Rain Forest.</title>
        <authorList>
            <person name="De Araujo J.L."/>
            <person name="Zilli J.E."/>
        </authorList>
    </citation>
    <scope>NUCLEOTIDE SEQUENCE [LARGE SCALE GENOMIC DNA]</scope>
    <source>
        <strain evidence="1 2">BR3351</strain>
    </source>
</reference>